<dbReference type="Gene3D" id="1.25.40.20">
    <property type="entry name" value="Ankyrin repeat-containing domain"/>
    <property type="match status" value="1"/>
</dbReference>
<dbReference type="InterPro" id="IPR036770">
    <property type="entry name" value="Ankyrin_rpt-contain_sf"/>
</dbReference>
<feature type="domain" description="DUF2314" evidence="1">
    <location>
        <begin position="13"/>
        <end position="151"/>
    </location>
</feature>
<sequence length="279" mass="30898">MSDTRMYFADNQDAALQAGYVAARHTFKFFWRELSWEYRRIVPGLDMAAVKLPFATDSAAQEVHAAPTHEHMWISDVHFDGEQISGSLLNEPEWIEALTAGDAVSAPFADLEDWMYVVDGKVYGGHTIDAMRRGMAPDERAEHDAAWGLDFGEPGAVRLVPAQAAARKPGLFDKMFGGKGTPVAPGIEDPLQQEHPMSENMGPKFDEGLRDQPEMVQLRDDAGWTLLQRDALAGNYQPVALLLQHGADPTLRTPSGKTALDLARQMQWPRIVHLLEGAH</sequence>
<dbReference type="InterPro" id="IPR018756">
    <property type="entry name" value="DUF2314"/>
</dbReference>
<proteinExistence type="predicted"/>
<gene>
    <name evidence="2" type="ordered locus">XC_3046</name>
</gene>
<dbReference type="HOGENOM" id="CLU_059928_0_0_6"/>
<dbReference type="KEGG" id="xcb:XC_3046"/>
<dbReference type="SUPFAM" id="SSF48403">
    <property type="entry name" value="Ankyrin repeat"/>
    <property type="match status" value="1"/>
</dbReference>
<evidence type="ECO:0000259" key="1">
    <source>
        <dbReference type="Pfam" id="PF10077"/>
    </source>
</evidence>
<accession>A0A0H2XBE2</accession>
<organism evidence="2 3">
    <name type="scientific">Xanthomonas campestris pv. campestris (strain 8004)</name>
    <dbReference type="NCBI Taxonomy" id="314565"/>
    <lineage>
        <taxon>Bacteria</taxon>
        <taxon>Pseudomonadati</taxon>
        <taxon>Pseudomonadota</taxon>
        <taxon>Gammaproteobacteria</taxon>
        <taxon>Lysobacterales</taxon>
        <taxon>Lysobacteraceae</taxon>
        <taxon>Xanthomonas</taxon>
    </lineage>
</organism>
<evidence type="ECO:0000313" key="2">
    <source>
        <dbReference type="EMBL" id="AAY50094.1"/>
    </source>
</evidence>
<reference evidence="2 3" key="1">
    <citation type="journal article" date="2005" name="Genome Res.">
        <title>Comparative and functional genomic analyses of the pathogenicity of phytopathogen Xanthomonas campestris pv. campestris.</title>
        <authorList>
            <person name="Qian W."/>
            <person name="Jia Y."/>
            <person name="Ren S.X."/>
            <person name="He Y.Q."/>
            <person name="Feng J.X."/>
            <person name="Lu L.F."/>
            <person name="Sun Q."/>
            <person name="Ying G."/>
            <person name="Tang D.J."/>
            <person name="Tang H."/>
            <person name="Wu W."/>
            <person name="Hao P."/>
            <person name="Wang L."/>
            <person name="Jiang B.L."/>
            <person name="Zeng S."/>
            <person name="Gu W.Y."/>
            <person name="Lu G."/>
            <person name="Rong L."/>
            <person name="Tian Y."/>
            <person name="Yao Z."/>
            <person name="Fu G."/>
            <person name="Chen B."/>
            <person name="Fang R."/>
            <person name="Qiang B."/>
            <person name="Chen Z."/>
            <person name="Zhao G.P."/>
            <person name="Tang J.L."/>
            <person name="He C."/>
        </authorList>
    </citation>
    <scope>NUCLEOTIDE SEQUENCE [LARGE SCALE GENOMIC DNA]</scope>
    <source>
        <strain evidence="2 3">8004</strain>
    </source>
</reference>
<dbReference type="Pfam" id="PF10077">
    <property type="entry name" value="DUF2314"/>
    <property type="match status" value="1"/>
</dbReference>
<evidence type="ECO:0000313" key="3">
    <source>
        <dbReference type="Proteomes" id="UP000000420"/>
    </source>
</evidence>
<name>A0A0H2XBE2_XANC8</name>
<dbReference type="AlphaFoldDB" id="A0A0H2XBE2"/>
<protein>
    <recommendedName>
        <fullName evidence="1">DUF2314 domain-containing protein</fullName>
    </recommendedName>
</protein>
<dbReference type="RefSeq" id="WP_011036393.1">
    <property type="nucleotide sequence ID" value="NC_007086.1"/>
</dbReference>
<dbReference type="Proteomes" id="UP000000420">
    <property type="component" value="Chromosome"/>
</dbReference>
<dbReference type="EMBL" id="CP000050">
    <property type="protein sequence ID" value="AAY50094.1"/>
    <property type="molecule type" value="Genomic_DNA"/>
</dbReference>